<evidence type="ECO:0000313" key="2">
    <source>
        <dbReference type="EMBL" id="KAA8528178.1"/>
    </source>
</evidence>
<dbReference type="Pfam" id="PF07734">
    <property type="entry name" value="FBA_1"/>
    <property type="match status" value="1"/>
</dbReference>
<dbReference type="Pfam" id="PF00646">
    <property type="entry name" value="F-box"/>
    <property type="match status" value="1"/>
</dbReference>
<dbReference type="Gene3D" id="1.20.1280.50">
    <property type="match status" value="1"/>
</dbReference>
<name>A0A5J5ADF6_9ASTE</name>
<dbReference type="PANTHER" id="PTHR35546:SF134">
    <property type="entry name" value="F-BOX ASSOCIATED DOMAIN-CONTAINING PROTEIN"/>
    <property type="match status" value="1"/>
</dbReference>
<dbReference type="InterPro" id="IPR001810">
    <property type="entry name" value="F-box_dom"/>
</dbReference>
<dbReference type="NCBIfam" id="TIGR01640">
    <property type="entry name" value="F_box_assoc_1"/>
    <property type="match status" value="1"/>
</dbReference>
<keyword evidence="3" id="KW-1185">Reference proteome</keyword>
<dbReference type="OrthoDB" id="605328at2759"/>
<dbReference type="PANTHER" id="PTHR35546">
    <property type="entry name" value="F-BOX PROTEIN INTERACTION DOMAIN PROTEIN-RELATED"/>
    <property type="match status" value="1"/>
</dbReference>
<feature type="domain" description="F-box" evidence="1">
    <location>
        <begin position="28"/>
        <end position="69"/>
    </location>
</feature>
<dbReference type="Proteomes" id="UP000325577">
    <property type="component" value="Linkage Group LG21"/>
</dbReference>
<dbReference type="SUPFAM" id="SSF81383">
    <property type="entry name" value="F-box domain"/>
    <property type="match status" value="1"/>
</dbReference>
<dbReference type="InterPro" id="IPR036047">
    <property type="entry name" value="F-box-like_dom_sf"/>
</dbReference>
<sequence>MASAAEIRQIVHEPDQFSAAAESIAGSDDLIAEILRRLPAKSLMRFKSVSKRWLSLISDHHFSLLWQQHRKPNSQVSGLFSRMDCLPQSEFEFIPLDGGGSEDESISRLPDFGNCGDIINTNIIGSCNGLLFCCSVGLYDDFPKCKSKYHVYNPTTKQFTTLPWLCDTDFIDGMNLAFDPSKSPYYKVVSLRRRRDQFYQIELYSSENGAWRPSGDPFEAPSDVNLRNGVFWNGAINWLCSSSETSLCFDVDQEQLCKIPSPPIQNPNKRAYRHFGESRGHLHLIEFNGYFIVKIDIYEMERDCSKWFLKDHVVLNTVDRAFQDMMVLSNLSTNNFAYSVLCLIHKEIEEDSILVLYVSGNIISYNFKDNTSKKLCDVARQPGYLPSLQRQM</sequence>
<dbReference type="AlphaFoldDB" id="A0A5J5ADF6"/>
<dbReference type="InterPro" id="IPR006527">
    <property type="entry name" value="F-box-assoc_dom_typ1"/>
</dbReference>
<evidence type="ECO:0000259" key="1">
    <source>
        <dbReference type="PROSITE" id="PS50181"/>
    </source>
</evidence>
<evidence type="ECO:0000313" key="3">
    <source>
        <dbReference type="Proteomes" id="UP000325577"/>
    </source>
</evidence>
<accession>A0A5J5ADF6</accession>
<dbReference type="InterPro" id="IPR055290">
    <property type="entry name" value="At3g26010-like"/>
</dbReference>
<dbReference type="EMBL" id="CM018045">
    <property type="protein sequence ID" value="KAA8528178.1"/>
    <property type="molecule type" value="Genomic_DNA"/>
</dbReference>
<organism evidence="2 3">
    <name type="scientific">Nyssa sinensis</name>
    <dbReference type="NCBI Taxonomy" id="561372"/>
    <lineage>
        <taxon>Eukaryota</taxon>
        <taxon>Viridiplantae</taxon>
        <taxon>Streptophyta</taxon>
        <taxon>Embryophyta</taxon>
        <taxon>Tracheophyta</taxon>
        <taxon>Spermatophyta</taxon>
        <taxon>Magnoliopsida</taxon>
        <taxon>eudicotyledons</taxon>
        <taxon>Gunneridae</taxon>
        <taxon>Pentapetalae</taxon>
        <taxon>asterids</taxon>
        <taxon>Cornales</taxon>
        <taxon>Nyssaceae</taxon>
        <taxon>Nyssa</taxon>
    </lineage>
</organism>
<reference evidence="2 3" key="1">
    <citation type="submission" date="2019-09" db="EMBL/GenBank/DDBJ databases">
        <title>A chromosome-level genome assembly of the Chinese tupelo Nyssa sinensis.</title>
        <authorList>
            <person name="Yang X."/>
            <person name="Kang M."/>
            <person name="Yang Y."/>
            <person name="Xiong H."/>
            <person name="Wang M."/>
            <person name="Zhang Z."/>
            <person name="Wang Z."/>
            <person name="Wu H."/>
            <person name="Ma T."/>
            <person name="Liu J."/>
            <person name="Xi Z."/>
        </authorList>
    </citation>
    <scope>NUCLEOTIDE SEQUENCE [LARGE SCALE GENOMIC DNA]</scope>
    <source>
        <strain evidence="2">J267</strain>
        <tissue evidence="2">Leaf</tissue>
    </source>
</reference>
<protein>
    <recommendedName>
        <fullName evidence="1">F-box domain-containing protein</fullName>
    </recommendedName>
</protein>
<dbReference type="InterPro" id="IPR017451">
    <property type="entry name" value="F-box-assoc_interact_dom"/>
</dbReference>
<dbReference type="SMART" id="SM00256">
    <property type="entry name" value="FBOX"/>
    <property type="match status" value="1"/>
</dbReference>
<proteinExistence type="predicted"/>
<gene>
    <name evidence="2" type="ORF">F0562_035571</name>
</gene>
<dbReference type="CDD" id="cd22157">
    <property type="entry name" value="F-box_AtFBW1-like"/>
    <property type="match status" value="1"/>
</dbReference>
<dbReference type="PROSITE" id="PS50181">
    <property type="entry name" value="FBOX"/>
    <property type="match status" value="1"/>
</dbReference>